<dbReference type="AlphaFoldDB" id="D7TNY5"/>
<dbReference type="InterPro" id="IPR050425">
    <property type="entry name" value="NAD(P)_dehydrat-like"/>
</dbReference>
<dbReference type="InterPro" id="IPR036291">
    <property type="entry name" value="NAD(P)-bd_dom_sf"/>
</dbReference>
<proteinExistence type="predicted"/>
<keyword evidence="1" id="KW-0521">NADP</keyword>
<dbReference type="PANTHER" id="PTHR10366">
    <property type="entry name" value="NAD DEPENDENT EPIMERASE/DEHYDRATASE"/>
    <property type="match status" value="1"/>
</dbReference>
<gene>
    <name evidence="3" type="ordered locus">VIT_13s0101g00330</name>
</gene>
<accession>D7TNY5</accession>
<dbReference type="SUPFAM" id="SSF51735">
    <property type="entry name" value="NAD(P)-binding Rossmann-fold domains"/>
    <property type="match status" value="1"/>
</dbReference>
<dbReference type="InParanoid" id="D7TNY5"/>
<evidence type="ECO:0008006" key="5">
    <source>
        <dbReference type="Google" id="ProtNLM"/>
    </source>
</evidence>
<dbReference type="PaxDb" id="29760-VIT_13s0101g00330.t01"/>
<dbReference type="GO" id="GO:0016491">
    <property type="term" value="F:oxidoreductase activity"/>
    <property type="evidence" value="ECO:0007669"/>
    <property type="project" value="UniProtKB-KW"/>
</dbReference>
<dbReference type="eggNOG" id="KOG1502">
    <property type="taxonomic scope" value="Eukaryota"/>
</dbReference>
<keyword evidence="4" id="KW-1185">Reference proteome</keyword>
<sequence length="80" mass="8937">MKVLLIYATDDPKKAKHLLALEGAKERLHLFKANLLEERSFDSVVDGCDGVFHIAYPVVLIVDDPQAQQIDPSLQGTIMF</sequence>
<dbReference type="OMA" id="YLNHAND"/>
<dbReference type="Gene3D" id="3.40.50.720">
    <property type="entry name" value="NAD(P)-binding Rossmann-like Domain"/>
    <property type="match status" value="1"/>
</dbReference>
<evidence type="ECO:0000313" key="4">
    <source>
        <dbReference type="Proteomes" id="UP000009183"/>
    </source>
</evidence>
<evidence type="ECO:0000256" key="1">
    <source>
        <dbReference type="ARBA" id="ARBA00022857"/>
    </source>
</evidence>
<evidence type="ECO:0000256" key="2">
    <source>
        <dbReference type="ARBA" id="ARBA00023002"/>
    </source>
</evidence>
<dbReference type="PANTHER" id="PTHR10366:SF575">
    <property type="entry name" value="NAD-DEPENDENT EPIMERASE_DEHYDRATASE DOMAIN-CONTAINING PROTEIN"/>
    <property type="match status" value="1"/>
</dbReference>
<name>D7TNY5_VITVI</name>
<dbReference type="EMBL" id="FN596004">
    <property type="protein sequence ID" value="CBI32208.3"/>
    <property type="molecule type" value="Genomic_DNA"/>
</dbReference>
<protein>
    <recommendedName>
        <fullName evidence="5">Tetraketide alpha-pyrone reductase 1</fullName>
    </recommendedName>
</protein>
<evidence type="ECO:0000313" key="3">
    <source>
        <dbReference type="EMBL" id="CBI32208.3"/>
    </source>
</evidence>
<dbReference type="Proteomes" id="UP000009183">
    <property type="component" value="Chromosome 13"/>
</dbReference>
<keyword evidence="2" id="KW-0560">Oxidoreductase</keyword>
<dbReference type="HOGENOM" id="CLU_2594666_0_0_1"/>
<organism evidence="3 4">
    <name type="scientific">Vitis vinifera</name>
    <name type="common">Grape</name>
    <dbReference type="NCBI Taxonomy" id="29760"/>
    <lineage>
        <taxon>Eukaryota</taxon>
        <taxon>Viridiplantae</taxon>
        <taxon>Streptophyta</taxon>
        <taxon>Embryophyta</taxon>
        <taxon>Tracheophyta</taxon>
        <taxon>Spermatophyta</taxon>
        <taxon>Magnoliopsida</taxon>
        <taxon>eudicotyledons</taxon>
        <taxon>Gunneridae</taxon>
        <taxon>Pentapetalae</taxon>
        <taxon>rosids</taxon>
        <taxon>Vitales</taxon>
        <taxon>Vitaceae</taxon>
        <taxon>Viteae</taxon>
        <taxon>Vitis</taxon>
    </lineage>
</organism>
<reference evidence="4" key="1">
    <citation type="journal article" date="2007" name="Nature">
        <title>The grapevine genome sequence suggests ancestral hexaploidization in major angiosperm phyla.</title>
        <authorList>
            <consortium name="The French-Italian Public Consortium for Grapevine Genome Characterization."/>
            <person name="Jaillon O."/>
            <person name="Aury J.-M."/>
            <person name="Noel B."/>
            <person name="Policriti A."/>
            <person name="Clepet C."/>
            <person name="Casagrande A."/>
            <person name="Choisne N."/>
            <person name="Aubourg S."/>
            <person name="Vitulo N."/>
            <person name="Jubin C."/>
            <person name="Vezzi A."/>
            <person name="Legeai F."/>
            <person name="Hugueney P."/>
            <person name="Dasilva C."/>
            <person name="Horner D."/>
            <person name="Mica E."/>
            <person name="Jublot D."/>
            <person name="Poulain J."/>
            <person name="Bruyere C."/>
            <person name="Billault A."/>
            <person name="Segurens B."/>
            <person name="Gouyvenoux M."/>
            <person name="Ugarte E."/>
            <person name="Cattonaro F."/>
            <person name="Anthouard V."/>
            <person name="Vico V."/>
            <person name="Del Fabbro C."/>
            <person name="Alaux M."/>
            <person name="Di Gaspero G."/>
            <person name="Dumas V."/>
            <person name="Felice N."/>
            <person name="Paillard S."/>
            <person name="Juman I."/>
            <person name="Moroldo M."/>
            <person name="Scalabrin S."/>
            <person name="Canaguier A."/>
            <person name="Le Clainche I."/>
            <person name="Malacrida G."/>
            <person name="Durand E."/>
            <person name="Pesole G."/>
            <person name="Laucou V."/>
            <person name="Chatelet P."/>
            <person name="Merdinoglu D."/>
            <person name="Delledonne M."/>
            <person name="Pezzotti M."/>
            <person name="Lecharny A."/>
            <person name="Scarpelli C."/>
            <person name="Artiguenave F."/>
            <person name="Pe M.E."/>
            <person name="Valle G."/>
            <person name="Morgante M."/>
            <person name="Caboche M."/>
            <person name="Adam-Blondon A.-F."/>
            <person name="Weissenbach J."/>
            <person name="Quetier F."/>
            <person name="Wincker P."/>
        </authorList>
    </citation>
    <scope>NUCLEOTIDE SEQUENCE [LARGE SCALE GENOMIC DNA]</scope>
    <source>
        <strain evidence="4">cv. Pinot noir / PN40024</strain>
    </source>
</reference>